<proteinExistence type="predicted"/>
<feature type="domain" description="HTH cro/C1-type" evidence="1">
    <location>
        <begin position="14"/>
        <end position="67"/>
    </location>
</feature>
<gene>
    <name evidence="2" type="ORF">SAMN05216238_101263</name>
</gene>
<keyword evidence="3" id="KW-1185">Reference proteome</keyword>
<dbReference type="RefSeq" id="WP_177183320.1">
    <property type="nucleotide sequence ID" value="NZ_FOMR01000001.1"/>
</dbReference>
<evidence type="ECO:0000313" key="2">
    <source>
        <dbReference type="EMBL" id="SFD42109.1"/>
    </source>
</evidence>
<dbReference type="SUPFAM" id="SSF47413">
    <property type="entry name" value="lambda repressor-like DNA-binding domains"/>
    <property type="match status" value="1"/>
</dbReference>
<reference evidence="3" key="1">
    <citation type="submission" date="2016-10" db="EMBL/GenBank/DDBJ databases">
        <authorList>
            <person name="Varghese N."/>
            <person name="Submissions S."/>
        </authorList>
    </citation>
    <scope>NUCLEOTIDE SEQUENCE [LARGE SCALE GENOMIC DNA]</scope>
    <source>
        <strain evidence="3">DSM 22530</strain>
    </source>
</reference>
<dbReference type="Proteomes" id="UP000199474">
    <property type="component" value="Unassembled WGS sequence"/>
</dbReference>
<name>A0A1I1S6H2_9BACI</name>
<evidence type="ECO:0000313" key="3">
    <source>
        <dbReference type="Proteomes" id="UP000199474"/>
    </source>
</evidence>
<dbReference type="GO" id="GO:0003677">
    <property type="term" value="F:DNA binding"/>
    <property type="evidence" value="ECO:0007669"/>
    <property type="project" value="InterPro"/>
</dbReference>
<dbReference type="Gene3D" id="1.10.260.40">
    <property type="entry name" value="lambda repressor-like DNA-binding domains"/>
    <property type="match status" value="1"/>
</dbReference>
<dbReference type="SMART" id="SM00530">
    <property type="entry name" value="HTH_XRE"/>
    <property type="match status" value="1"/>
</dbReference>
<dbReference type="EMBL" id="FOMR01000001">
    <property type="protein sequence ID" value="SFD42109.1"/>
    <property type="molecule type" value="Genomic_DNA"/>
</dbReference>
<dbReference type="Pfam" id="PF01381">
    <property type="entry name" value="HTH_3"/>
    <property type="match status" value="1"/>
</dbReference>
<dbReference type="InterPro" id="IPR001387">
    <property type="entry name" value="Cro/C1-type_HTH"/>
</dbReference>
<dbReference type="AlphaFoldDB" id="A0A1I1S6H2"/>
<organism evidence="2 3">
    <name type="scientific">Lentibacillus persicus</name>
    <dbReference type="NCBI Taxonomy" id="640948"/>
    <lineage>
        <taxon>Bacteria</taxon>
        <taxon>Bacillati</taxon>
        <taxon>Bacillota</taxon>
        <taxon>Bacilli</taxon>
        <taxon>Bacillales</taxon>
        <taxon>Bacillaceae</taxon>
        <taxon>Lentibacillus</taxon>
    </lineage>
</organism>
<sequence>MDNEKLRKHFGQQVRYFREQNDFKIHELAEELGISNNHLGRIERGESDTTVTNLYRMAAILNIPGYFIDEMKKVVQSQDN</sequence>
<dbReference type="CDD" id="cd00093">
    <property type="entry name" value="HTH_XRE"/>
    <property type="match status" value="1"/>
</dbReference>
<protein>
    <submittedName>
        <fullName evidence="2">Helix-turn-helix</fullName>
    </submittedName>
</protein>
<evidence type="ECO:0000259" key="1">
    <source>
        <dbReference type="PROSITE" id="PS50943"/>
    </source>
</evidence>
<accession>A0A1I1S6H2</accession>
<dbReference type="InterPro" id="IPR010982">
    <property type="entry name" value="Lambda_DNA-bd_dom_sf"/>
</dbReference>
<dbReference type="PROSITE" id="PS50943">
    <property type="entry name" value="HTH_CROC1"/>
    <property type="match status" value="1"/>
</dbReference>
<dbReference type="STRING" id="640948.SAMN05216238_101263"/>